<keyword evidence="2" id="KW-1185">Reference proteome</keyword>
<gene>
    <name evidence="1" type="ORF">SAMN02746091_00486</name>
</gene>
<dbReference type="Proteomes" id="UP000184423">
    <property type="component" value="Unassembled WGS sequence"/>
</dbReference>
<dbReference type="AlphaFoldDB" id="A0A1M4TUP8"/>
<evidence type="ECO:0000313" key="2">
    <source>
        <dbReference type="Proteomes" id="UP000184423"/>
    </source>
</evidence>
<reference evidence="2" key="1">
    <citation type="submission" date="2016-11" db="EMBL/GenBank/DDBJ databases">
        <authorList>
            <person name="Varghese N."/>
            <person name="Submissions S."/>
        </authorList>
    </citation>
    <scope>NUCLEOTIDE SEQUENCE [LARGE SCALE GENOMIC DNA]</scope>
    <source>
        <strain evidence="2">DSM 10124</strain>
    </source>
</reference>
<dbReference type="EMBL" id="FQVG01000005">
    <property type="protein sequence ID" value="SHE48209.1"/>
    <property type="molecule type" value="Genomic_DNA"/>
</dbReference>
<protein>
    <submittedName>
        <fullName evidence="1">Uncharacterized protein</fullName>
    </submittedName>
</protein>
<sequence length="74" mass="8381">MVEEAIVKGLKFNPFKFGGGIMVNSNCKKCIYFKEGKCNGEDVSCICKFCPRNLSICITTRWCRETESPVTFDD</sequence>
<accession>A0A1M4TUP8</accession>
<organism evidence="1 2">
    <name type="scientific">Caloramator proteoclasticus DSM 10124</name>
    <dbReference type="NCBI Taxonomy" id="1121262"/>
    <lineage>
        <taxon>Bacteria</taxon>
        <taxon>Bacillati</taxon>
        <taxon>Bacillota</taxon>
        <taxon>Clostridia</taxon>
        <taxon>Eubacteriales</taxon>
        <taxon>Clostridiaceae</taxon>
        <taxon>Caloramator</taxon>
    </lineage>
</organism>
<evidence type="ECO:0000313" key="1">
    <source>
        <dbReference type="EMBL" id="SHE48209.1"/>
    </source>
</evidence>
<name>A0A1M4TUP8_9CLOT</name>
<proteinExistence type="predicted"/>